<dbReference type="GO" id="GO:0055085">
    <property type="term" value="P:transmembrane transport"/>
    <property type="evidence" value="ECO:0007669"/>
    <property type="project" value="TreeGrafter"/>
</dbReference>
<reference evidence="7 8" key="1">
    <citation type="submission" date="2018-09" db="EMBL/GenBank/DDBJ databases">
        <title>Paenibacillus SK2017-BO5.</title>
        <authorList>
            <person name="Piskunova J.V."/>
            <person name="Dubiley S.A."/>
            <person name="Severinov K.V."/>
        </authorList>
    </citation>
    <scope>NUCLEOTIDE SEQUENCE [LARGE SCALE GENOMIC DNA]</scope>
    <source>
        <strain evidence="7 8">BO5</strain>
    </source>
</reference>
<feature type="transmembrane region" description="Helical" evidence="6">
    <location>
        <begin position="280"/>
        <end position="298"/>
    </location>
</feature>
<organism evidence="7 8">
    <name type="scientific">Paenibacillus thiaminolyticus</name>
    <name type="common">Bacillus thiaminolyticus</name>
    <dbReference type="NCBI Taxonomy" id="49283"/>
    <lineage>
        <taxon>Bacteria</taxon>
        <taxon>Bacillati</taxon>
        <taxon>Bacillota</taxon>
        <taxon>Bacilli</taxon>
        <taxon>Bacillales</taxon>
        <taxon>Paenibacillaceae</taxon>
        <taxon>Paenibacillus</taxon>
    </lineage>
</organism>
<dbReference type="OrthoDB" id="9774361at2"/>
<feature type="transmembrane region" description="Helical" evidence="6">
    <location>
        <begin position="159"/>
        <end position="179"/>
    </location>
</feature>
<dbReference type="RefSeq" id="WP_119796409.1">
    <property type="nucleotide sequence ID" value="NZ_QYZD01000044.1"/>
</dbReference>
<dbReference type="Pfam" id="PF01594">
    <property type="entry name" value="AI-2E_transport"/>
    <property type="match status" value="1"/>
</dbReference>
<feature type="transmembrane region" description="Helical" evidence="6">
    <location>
        <begin position="318"/>
        <end position="344"/>
    </location>
</feature>
<dbReference type="EMBL" id="QYZD01000044">
    <property type="protein sequence ID" value="RJG17906.1"/>
    <property type="molecule type" value="Genomic_DNA"/>
</dbReference>
<dbReference type="Proteomes" id="UP000266177">
    <property type="component" value="Unassembled WGS sequence"/>
</dbReference>
<feature type="transmembrane region" description="Helical" evidence="6">
    <location>
        <begin position="39"/>
        <end position="56"/>
    </location>
</feature>
<dbReference type="PANTHER" id="PTHR21716">
    <property type="entry name" value="TRANSMEMBRANE PROTEIN"/>
    <property type="match status" value="1"/>
</dbReference>
<proteinExistence type="inferred from homology"/>
<gene>
    <name evidence="7" type="ORF">DQX05_27115</name>
</gene>
<keyword evidence="4 6" id="KW-1133">Transmembrane helix</keyword>
<feature type="transmembrane region" description="Helical" evidence="6">
    <location>
        <begin position="12"/>
        <end position="33"/>
    </location>
</feature>
<evidence type="ECO:0000256" key="6">
    <source>
        <dbReference type="SAM" id="Phobius"/>
    </source>
</evidence>
<dbReference type="GO" id="GO:0016020">
    <property type="term" value="C:membrane"/>
    <property type="evidence" value="ECO:0007669"/>
    <property type="project" value="UniProtKB-SubCell"/>
</dbReference>
<evidence type="ECO:0000256" key="3">
    <source>
        <dbReference type="ARBA" id="ARBA00022692"/>
    </source>
</evidence>
<keyword evidence="5 6" id="KW-0472">Membrane</keyword>
<dbReference type="PANTHER" id="PTHR21716:SF68">
    <property type="entry name" value="TRANSPORT PROTEIN YTVI-RELATED"/>
    <property type="match status" value="1"/>
</dbReference>
<evidence type="ECO:0000256" key="2">
    <source>
        <dbReference type="ARBA" id="ARBA00009773"/>
    </source>
</evidence>
<evidence type="ECO:0000256" key="1">
    <source>
        <dbReference type="ARBA" id="ARBA00004141"/>
    </source>
</evidence>
<comment type="subcellular location">
    <subcellularLocation>
        <location evidence="1">Membrane</location>
        <topology evidence="1">Multi-pass membrane protein</topology>
    </subcellularLocation>
</comment>
<feature type="transmembrane region" description="Helical" evidence="6">
    <location>
        <begin position="255"/>
        <end position="273"/>
    </location>
</feature>
<dbReference type="AlphaFoldDB" id="A0A3A3GBL7"/>
<accession>A0A3A3GBL7</accession>
<evidence type="ECO:0000256" key="4">
    <source>
        <dbReference type="ARBA" id="ARBA00022989"/>
    </source>
</evidence>
<feature type="transmembrane region" description="Helical" evidence="6">
    <location>
        <begin position="223"/>
        <end position="249"/>
    </location>
</feature>
<keyword evidence="3 6" id="KW-0812">Transmembrane</keyword>
<protein>
    <submittedName>
        <fullName evidence="7">AI-2E family transporter</fullName>
    </submittedName>
</protein>
<evidence type="ECO:0000313" key="7">
    <source>
        <dbReference type="EMBL" id="RJG17906.1"/>
    </source>
</evidence>
<name>A0A3A3GBL7_PANTH</name>
<sequence>MIAFYRKYWRTAFDIGLLILTIYLIMYSFSYLYSIAKPIFLAFIVYMLIEPLAGFLHRRGVNKAIASALSVGLFILLILGAIFGLGFIVMKQAIELQQRLPKYIEVLQKEFANITAFLHQKYEALPEDMTTRLNEYVGTIAKKGSQIALDFLSWIINNVSSFSAFTVNFGIAIILAYFLSIEIDTWKRAARTHTPKTFRHAYTFLKENVIKGIAAYLKAQLKLISITFGIIFISLLLLGVSNAFLIGLLSAVFDLLPLLGVPVIFIPWIVYLFIAGNSWLAIWLTVVLGVTLITRQILDPKITGNTLGVSAFTMLSFMILSLSLFGVVGVVLSPILLILVKALYDQGYLNRWIRIPKEEFDAYPFPEGPDANDGTVRDSDNK</sequence>
<comment type="similarity">
    <text evidence="2">Belongs to the autoinducer-2 exporter (AI-2E) (TC 2.A.86) family.</text>
</comment>
<dbReference type="InterPro" id="IPR002549">
    <property type="entry name" value="AI-2E-like"/>
</dbReference>
<evidence type="ECO:0000256" key="5">
    <source>
        <dbReference type="ARBA" id="ARBA00023136"/>
    </source>
</evidence>
<evidence type="ECO:0000313" key="8">
    <source>
        <dbReference type="Proteomes" id="UP000266177"/>
    </source>
</evidence>
<feature type="transmembrane region" description="Helical" evidence="6">
    <location>
        <begin position="68"/>
        <end position="90"/>
    </location>
</feature>
<comment type="caution">
    <text evidence="7">The sequence shown here is derived from an EMBL/GenBank/DDBJ whole genome shotgun (WGS) entry which is preliminary data.</text>
</comment>